<dbReference type="GeneID" id="13165450"/>
<keyword evidence="3" id="KW-1185">Reference proteome</keyword>
<organism evidence="2 3">
    <name type="scientific">Colwellia phage 9A</name>
    <dbReference type="NCBI Taxonomy" id="765765"/>
    <lineage>
        <taxon>Viruses</taxon>
        <taxon>Duplodnaviria</taxon>
        <taxon>Heunggongvirae</taxon>
        <taxon>Uroviricota</taxon>
        <taxon>Caudoviricetes</taxon>
        <taxon>Franklinbayvirus</taxon>
        <taxon>Franklinbayvirus fv9A</taxon>
    </lineage>
</organism>
<evidence type="ECO:0000313" key="3">
    <source>
        <dbReference type="Proteomes" id="UP000005266"/>
    </source>
</evidence>
<gene>
    <name evidence="2" type="ORF">COPG_00033</name>
</gene>
<dbReference type="KEGG" id="vg:13165450"/>
<evidence type="ECO:0000313" key="2">
    <source>
        <dbReference type="EMBL" id="AFK66629.1"/>
    </source>
</evidence>
<accession>I3UMB4</accession>
<feature type="region of interest" description="Disordered" evidence="1">
    <location>
        <begin position="78"/>
        <end position="101"/>
    </location>
</feature>
<sequence length="186" mass="20896">MSKIDPIRQGEISLLILQTTQTDPQKWMSLFKNREEVEYALNDGNNCLSRLPSNQREVAKERLELALDQIDNSPVSISSSLAVGRSEPSHRPKDAPYTTRQPQMAQATMAILETDKGSFYHMATWKAKLSEALKHMEGFDQIFAMSCLLAKIDPSIDYISETKKKAINGKLSECSALYIEQLTATL</sequence>
<evidence type="ECO:0000256" key="1">
    <source>
        <dbReference type="SAM" id="MobiDB-lite"/>
    </source>
</evidence>
<dbReference type="Proteomes" id="UP000005266">
    <property type="component" value="Segment"/>
</dbReference>
<dbReference type="EMBL" id="HQ317390">
    <property type="protein sequence ID" value="AFK66629.1"/>
    <property type="molecule type" value="Genomic_DNA"/>
</dbReference>
<reference evidence="2 3" key="1">
    <citation type="journal article" date="2013" name="Extremophiles">
        <title>Genomic analysis of cold-active Colwelliaphage 9A and psychrophilic phage-host interactions.</title>
        <authorList>
            <person name="Colangelo-Lillis J.R."/>
            <person name="Deming J.W."/>
        </authorList>
    </citation>
    <scope>NUCLEOTIDE SEQUENCE [LARGE SCALE GENOMIC DNA]</scope>
    <source>
        <strain evidence="2">9A</strain>
    </source>
</reference>
<dbReference type="RefSeq" id="YP_006489219.1">
    <property type="nucleotide sequence ID" value="NC_018088.1"/>
</dbReference>
<name>I3UMB4_9CAUD</name>
<protein>
    <submittedName>
        <fullName evidence="2">Uncharacterized protein</fullName>
    </submittedName>
</protein>
<proteinExistence type="predicted"/>